<keyword evidence="3" id="KW-0645">Protease</keyword>
<dbReference type="STRING" id="1210086.GCA_001613105_01701"/>
<feature type="transmembrane region" description="Helical" evidence="1">
    <location>
        <begin position="192"/>
        <end position="209"/>
    </location>
</feature>
<keyword evidence="4" id="KW-1185">Reference proteome</keyword>
<feature type="transmembrane region" description="Helical" evidence="1">
    <location>
        <begin position="162"/>
        <end position="180"/>
    </location>
</feature>
<sequence length="250" mass="26038">MVAAVGIYVVLAFLASGVLLGAQSNSGLDPAALTLPQFGPAISAVVTALIFRRRLRDRFPAAVSSRRAGRDLLILLAGCALLIAVVLGLLWGDGTSAYGPQAVGGIPFALFVILQLIGAAGEEAGWRGFLQPVLENRYGRLLAVPITGIVWALWHVQAFTQGPAVAASFLVSTVAFAYLLGWSANGSAWQRISIASIGHWIVNVELYLAVGDETQARPQVIYTAVGAVVAAVAAVGLHALGRRPAYSPTG</sequence>
<dbReference type="Proteomes" id="UP000254869">
    <property type="component" value="Unassembled WGS sequence"/>
</dbReference>
<keyword evidence="1" id="KW-0812">Transmembrane</keyword>
<dbReference type="AlphaFoldDB" id="A0A370IBI3"/>
<evidence type="ECO:0000256" key="1">
    <source>
        <dbReference type="SAM" id="Phobius"/>
    </source>
</evidence>
<name>A0A370IBI3_9NOCA</name>
<accession>A0A370IBI3</accession>
<feature type="transmembrane region" description="Helical" evidence="1">
    <location>
        <begin position="31"/>
        <end position="51"/>
    </location>
</feature>
<dbReference type="EMBL" id="QQBC01000004">
    <property type="protein sequence ID" value="RDI66754.1"/>
    <property type="molecule type" value="Genomic_DNA"/>
</dbReference>
<dbReference type="GO" id="GO:0080120">
    <property type="term" value="P:CAAX-box protein maturation"/>
    <property type="evidence" value="ECO:0007669"/>
    <property type="project" value="UniProtKB-ARBA"/>
</dbReference>
<dbReference type="GO" id="GO:0006508">
    <property type="term" value="P:proteolysis"/>
    <property type="evidence" value="ECO:0007669"/>
    <property type="project" value="UniProtKB-KW"/>
</dbReference>
<proteinExistence type="predicted"/>
<reference evidence="3 4" key="1">
    <citation type="submission" date="2018-07" db="EMBL/GenBank/DDBJ databases">
        <title>Genomic Encyclopedia of Type Strains, Phase IV (KMG-IV): sequencing the most valuable type-strain genomes for metagenomic binning, comparative biology and taxonomic classification.</title>
        <authorList>
            <person name="Goeker M."/>
        </authorList>
    </citation>
    <scope>NUCLEOTIDE SEQUENCE [LARGE SCALE GENOMIC DNA]</scope>
    <source>
        <strain evidence="3 4">DSM 44290</strain>
    </source>
</reference>
<organism evidence="3 4">
    <name type="scientific">Nocardia pseudobrasiliensis</name>
    <dbReference type="NCBI Taxonomy" id="45979"/>
    <lineage>
        <taxon>Bacteria</taxon>
        <taxon>Bacillati</taxon>
        <taxon>Actinomycetota</taxon>
        <taxon>Actinomycetes</taxon>
        <taxon>Mycobacteriales</taxon>
        <taxon>Nocardiaceae</taxon>
        <taxon>Nocardia</taxon>
    </lineage>
</organism>
<feature type="transmembrane region" description="Helical" evidence="1">
    <location>
        <begin position="98"/>
        <end position="117"/>
    </location>
</feature>
<feature type="domain" description="CAAX prenyl protease 2/Lysostaphin resistance protein A-like" evidence="2">
    <location>
        <begin position="108"/>
        <end position="204"/>
    </location>
</feature>
<feature type="transmembrane region" description="Helical" evidence="1">
    <location>
        <begin position="72"/>
        <end position="92"/>
    </location>
</feature>
<evidence type="ECO:0000313" key="3">
    <source>
        <dbReference type="EMBL" id="RDI66754.1"/>
    </source>
</evidence>
<evidence type="ECO:0000313" key="4">
    <source>
        <dbReference type="Proteomes" id="UP000254869"/>
    </source>
</evidence>
<keyword evidence="3" id="KW-0378">Hydrolase</keyword>
<comment type="caution">
    <text evidence="3">The sequence shown here is derived from an EMBL/GenBank/DDBJ whole genome shotgun (WGS) entry which is preliminary data.</text>
</comment>
<gene>
    <name evidence="3" type="ORF">DFR76_104505</name>
</gene>
<evidence type="ECO:0000259" key="2">
    <source>
        <dbReference type="Pfam" id="PF02517"/>
    </source>
</evidence>
<dbReference type="PANTHER" id="PTHR35797">
    <property type="entry name" value="PROTEASE-RELATED"/>
    <property type="match status" value="1"/>
</dbReference>
<protein>
    <submittedName>
        <fullName evidence="3">Membrane protease YdiL (CAAX protease family)</fullName>
    </submittedName>
</protein>
<keyword evidence="1" id="KW-1133">Transmembrane helix</keyword>
<dbReference type="PANTHER" id="PTHR35797:SF1">
    <property type="entry name" value="PROTEASE"/>
    <property type="match status" value="1"/>
</dbReference>
<keyword evidence="1" id="KW-0472">Membrane</keyword>
<dbReference type="GO" id="GO:0004175">
    <property type="term" value="F:endopeptidase activity"/>
    <property type="evidence" value="ECO:0007669"/>
    <property type="project" value="UniProtKB-ARBA"/>
</dbReference>
<feature type="transmembrane region" description="Helical" evidence="1">
    <location>
        <begin position="221"/>
        <end position="240"/>
    </location>
</feature>
<dbReference type="InterPro" id="IPR042150">
    <property type="entry name" value="MmRce1-like"/>
</dbReference>
<dbReference type="Pfam" id="PF02517">
    <property type="entry name" value="Rce1-like"/>
    <property type="match status" value="1"/>
</dbReference>
<feature type="transmembrane region" description="Helical" evidence="1">
    <location>
        <begin position="138"/>
        <end position="156"/>
    </location>
</feature>
<dbReference type="InterPro" id="IPR003675">
    <property type="entry name" value="Rce1/LyrA-like_dom"/>
</dbReference>